<feature type="transmembrane region" description="Helical" evidence="1">
    <location>
        <begin position="20"/>
        <end position="36"/>
    </location>
</feature>
<comment type="caution">
    <text evidence="2">The sequence shown here is derived from an EMBL/GenBank/DDBJ whole genome shotgun (WGS) entry which is preliminary data.</text>
</comment>
<dbReference type="EMBL" id="LJIX01000003">
    <property type="protein sequence ID" value="KQL27525.1"/>
    <property type="molecule type" value="Genomic_DNA"/>
</dbReference>
<keyword evidence="1" id="KW-0472">Membrane</keyword>
<dbReference type="Pfam" id="PF12730">
    <property type="entry name" value="ABC2_membrane_4"/>
    <property type="match status" value="1"/>
</dbReference>
<feature type="transmembrane region" description="Helical" evidence="1">
    <location>
        <begin position="67"/>
        <end position="85"/>
    </location>
</feature>
<dbReference type="AlphaFoldDB" id="A0A0Q3TX80"/>
<gene>
    <name evidence="2" type="ORF">AN957_00880</name>
</gene>
<dbReference type="RefSeq" id="WP_053477978.1">
    <property type="nucleotide sequence ID" value="NZ_CP041305.1"/>
</dbReference>
<accession>A0A0Q3TX80</accession>
<reference evidence="2 3" key="1">
    <citation type="submission" date="2015-09" db="EMBL/GenBank/DDBJ databases">
        <title>Genome sequencing project for genomic taxonomy and phylogenomics of Bacillus-like bacteria.</title>
        <authorList>
            <person name="Liu B."/>
            <person name="Wang J."/>
            <person name="Zhu Y."/>
            <person name="Liu G."/>
            <person name="Chen Q."/>
            <person name="Chen Z."/>
            <person name="Lan J."/>
            <person name="Che J."/>
            <person name="Ge C."/>
            <person name="Shi H."/>
            <person name="Pan Z."/>
            <person name="Liu X."/>
        </authorList>
    </citation>
    <scope>NUCLEOTIDE SEQUENCE [LARGE SCALE GENOMIC DNA]</scope>
    <source>
        <strain evidence="2 3">FJAT-18043</strain>
    </source>
</reference>
<evidence type="ECO:0000313" key="2">
    <source>
        <dbReference type="EMBL" id="KQL27525.1"/>
    </source>
</evidence>
<dbReference type="PANTHER" id="PTHR37305:SF1">
    <property type="entry name" value="MEMBRANE PROTEIN"/>
    <property type="match status" value="1"/>
</dbReference>
<feature type="transmembrane region" description="Helical" evidence="1">
    <location>
        <begin position="106"/>
        <end position="132"/>
    </location>
</feature>
<sequence>MLRIILSEFGRIFSKKSTKIIFLITGLFPVLIFYFFQQRWGIDYYIVNGVNYSLNNLNYPVTQMLEYNFLFLFIILPLFFSESLSSEIDSGGYKMILLRPFKKWKLLVGKWIVLMLTYFSMLLCVFLINFLIGNLFLPHVKFTSYYNINENLNPFDSMVYNLKFYLIILIVHLAVLSIISFLSIAFKKTIIAFFGSITLMIGGMYISLPLQNILFNTPDVAYSILGGTYELLNMLIFILVSFSIFGVALWMWNKRIGSIA</sequence>
<keyword evidence="1" id="KW-0812">Transmembrane</keyword>
<keyword evidence="1" id="KW-1133">Transmembrane helix</keyword>
<evidence type="ECO:0000313" key="3">
    <source>
        <dbReference type="Proteomes" id="UP000050996"/>
    </source>
</evidence>
<evidence type="ECO:0008006" key="4">
    <source>
        <dbReference type="Google" id="ProtNLM"/>
    </source>
</evidence>
<organism evidence="2 3">
    <name type="scientific">Cytobacillus solani</name>
    <dbReference type="NCBI Taxonomy" id="1637975"/>
    <lineage>
        <taxon>Bacteria</taxon>
        <taxon>Bacillati</taxon>
        <taxon>Bacillota</taxon>
        <taxon>Bacilli</taxon>
        <taxon>Bacillales</taxon>
        <taxon>Bacillaceae</taxon>
        <taxon>Cytobacillus</taxon>
    </lineage>
</organism>
<proteinExistence type="predicted"/>
<protein>
    <recommendedName>
        <fullName evidence="4">ABC transporter permease</fullName>
    </recommendedName>
</protein>
<feature type="transmembrane region" description="Helical" evidence="1">
    <location>
        <begin position="191"/>
        <end position="211"/>
    </location>
</feature>
<feature type="transmembrane region" description="Helical" evidence="1">
    <location>
        <begin position="231"/>
        <end position="252"/>
    </location>
</feature>
<dbReference type="STRING" id="1637975.AN957_00880"/>
<evidence type="ECO:0000256" key="1">
    <source>
        <dbReference type="SAM" id="Phobius"/>
    </source>
</evidence>
<keyword evidence="3" id="KW-1185">Reference proteome</keyword>
<feature type="transmembrane region" description="Helical" evidence="1">
    <location>
        <begin position="164"/>
        <end position="184"/>
    </location>
</feature>
<dbReference type="PANTHER" id="PTHR37305">
    <property type="entry name" value="INTEGRAL MEMBRANE PROTEIN-RELATED"/>
    <property type="match status" value="1"/>
</dbReference>
<name>A0A0Q3TX80_9BACI</name>
<dbReference type="Proteomes" id="UP000050996">
    <property type="component" value="Unassembled WGS sequence"/>
</dbReference>
<dbReference type="PATRIC" id="fig|1637975.4.peg.5521"/>